<evidence type="ECO:0000256" key="7">
    <source>
        <dbReference type="PIRSR" id="PIRSR606689-1"/>
    </source>
</evidence>
<dbReference type="FunFam" id="3.40.50.300:FF:000898">
    <property type="entry name" value="ADP-ribosylation factor-like protein 11"/>
    <property type="match status" value="1"/>
</dbReference>
<keyword evidence="8" id="KW-0460">Magnesium</keyword>
<feature type="binding site" evidence="8">
    <location>
        <position position="189"/>
    </location>
    <ligand>
        <name>Mg(2+)</name>
        <dbReference type="ChEBI" id="CHEBI:18420"/>
    </ligand>
</feature>
<dbReference type="NCBIfam" id="TIGR00231">
    <property type="entry name" value="small_GTP"/>
    <property type="match status" value="1"/>
</dbReference>
<dbReference type="GO" id="GO:0046872">
    <property type="term" value="F:metal ion binding"/>
    <property type="evidence" value="ECO:0007669"/>
    <property type="project" value="UniProtKB-KW"/>
</dbReference>
<dbReference type="SMART" id="SM00175">
    <property type="entry name" value="RAB"/>
    <property type="match status" value="1"/>
</dbReference>
<dbReference type="Proteomes" id="UP000318571">
    <property type="component" value="Chromosome 1"/>
</dbReference>
<feature type="binding site" evidence="7">
    <location>
        <position position="216"/>
    </location>
    <ligand>
        <name>GTP</name>
        <dbReference type="ChEBI" id="CHEBI:37565"/>
    </ligand>
</feature>
<dbReference type="PANTHER" id="PTHR11711">
    <property type="entry name" value="ADP RIBOSYLATION FACTOR-RELATED"/>
    <property type="match status" value="1"/>
</dbReference>
<evidence type="ECO:0000256" key="2">
    <source>
        <dbReference type="ARBA" id="ARBA00022741"/>
    </source>
</evidence>
<evidence type="ECO:0000256" key="8">
    <source>
        <dbReference type="PIRSR" id="PIRSR606689-2"/>
    </source>
</evidence>
<dbReference type="InterPro" id="IPR027417">
    <property type="entry name" value="P-loop_NTPase"/>
</dbReference>
<evidence type="ECO:0000313" key="10">
    <source>
        <dbReference type="EMBL" id="TRY69430.1"/>
    </source>
</evidence>
<dbReference type="STRING" id="6832.A0A553NVH9"/>
<dbReference type="GO" id="GO:0016192">
    <property type="term" value="P:vesicle-mediated transport"/>
    <property type="evidence" value="ECO:0007669"/>
    <property type="project" value="UniProtKB-ARBA"/>
</dbReference>
<protein>
    <recommendedName>
        <fullName evidence="6">ADP-ribosylation factor-like protein 11</fullName>
    </recommendedName>
</protein>
<dbReference type="GO" id="GO:0003924">
    <property type="term" value="F:GTPase activity"/>
    <property type="evidence" value="ECO:0007669"/>
    <property type="project" value="InterPro"/>
</dbReference>
<dbReference type="Gene3D" id="3.40.50.300">
    <property type="entry name" value="P-loop containing nucleotide triphosphate hydrolases"/>
    <property type="match status" value="1"/>
</dbReference>
<feature type="region of interest" description="Disordered" evidence="9">
    <location>
        <begin position="1"/>
        <end position="29"/>
    </location>
</feature>
<dbReference type="SMART" id="SM00178">
    <property type="entry name" value="SAR"/>
    <property type="match status" value="1"/>
</dbReference>
<dbReference type="PROSITE" id="PS51417">
    <property type="entry name" value="ARF"/>
    <property type="match status" value="1"/>
</dbReference>
<dbReference type="InterPro" id="IPR006689">
    <property type="entry name" value="Small_GTPase_ARF/SAR"/>
</dbReference>
<organism evidence="10 11">
    <name type="scientific">Tigriopus californicus</name>
    <name type="common">Marine copepod</name>
    <dbReference type="NCBI Taxonomy" id="6832"/>
    <lineage>
        <taxon>Eukaryota</taxon>
        <taxon>Metazoa</taxon>
        <taxon>Ecdysozoa</taxon>
        <taxon>Arthropoda</taxon>
        <taxon>Crustacea</taxon>
        <taxon>Multicrustacea</taxon>
        <taxon>Hexanauplia</taxon>
        <taxon>Copepoda</taxon>
        <taxon>Harpacticoida</taxon>
        <taxon>Harpacticidae</taxon>
        <taxon>Tigriopus</taxon>
    </lineage>
</organism>
<keyword evidence="8" id="KW-0479">Metal-binding</keyword>
<dbReference type="OMA" id="RYGAHYR"/>
<keyword evidence="2 7" id="KW-0547">Nucleotide-binding</keyword>
<evidence type="ECO:0000256" key="9">
    <source>
        <dbReference type="SAM" id="MobiDB-lite"/>
    </source>
</evidence>
<feature type="binding site" evidence="8">
    <location>
        <position position="172"/>
    </location>
    <ligand>
        <name>Mg(2+)</name>
        <dbReference type="ChEBI" id="CHEBI:18420"/>
    </ligand>
</feature>
<dbReference type="SMART" id="SM00173">
    <property type="entry name" value="RAS"/>
    <property type="match status" value="1"/>
</dbReference>
<sequence length="337" mass="37368">MPSSPSARIHDECGDGQSQSSPTTSAFRSPKHFYSPAVVKVVAKANKAKQNTSHSLNLAQGTIQSPIDSGEVSGCCGGRLERDLKKLGLSSSYSALDALQSDQDSYDGFPVGLKEDQNHQKVMSEYMKSFKLWMTNVSEKVEKGTMALKEALPSLKEDHHVVMIGLDSAGKSTVLYRLKFDQFVNTTPTIGFNCEKVRGSVGRSRGLTFLVWDVGGQEKARPLWRAYTRATDGIIFVVDSCDKERLEEARLELHRIMTAPDNANTPLLIIANKQDLPDATGPEELKSILSLSDLHQLHHLEPVCAVNGEGLDEGLEKLYQLIIKRRKMNKRLRNKTR</sequence>
<evidence type="ECO:0000256" key="1">
    <source>
        <dbReference type="ARBA" id="ARBA00022707"/>
    </source>
</evidence>
<dbReference type="PROSITE" id="PS51419">
    <property type="entry name" value="RAB"/>
    <property type="match status" value="1"/>
</dbReference>
<keyword evidence="3 7" id="KW-0342">GTP-binding</keyword>
<proteinExistence type="predicted"/>
<name>A0A553NVH9_TIGCA</name>
<evidence type="ECO:0000256" key="3">
    <source>
        <dbReference type="ARBA" id="ARBA00023134"/>
    </source>
</evidence>
<comment type="caution">
    <text evidence="10">The sequence shown here is derived from an EMBL/GenBank/DDBJ whole genome shotgun (WGS) entry which is preliminary data.</text>
</comment>
<dbReference type="EMBL" id="VCGU01000010">
    <property type="protein sequence ID" value="TRY69430.1"/>
    <property type="molecule type" value="Genomic_DNA"/>
</dbReference>
<dbReference type="InterPro" id="IPR024156">
    <property type="entry name" value="Small_GTPase_ARF"/>
</dbReference>
<evidence type="ECO:0000313" key="11">
    <source>
        <dbReference type="Proteomes" id="UP000318571"/>
    </source>
</evidence>
<feature type="binding site" evidence="7">
    <location>
        <begin position="165"/>
        <end position="172"/>
    </location>
    <ligand>
        <name>GTP</name>
        <dbReference type="ChEBI" id="CHEBI:37565"/>
    </ligand>
</feature>
<dbReference type="GO" id="GO:0051649">
    <property type="term" value="P:establishment of localization in cell"/>
    <property type="evidence" value="ECO:0007669"/>
    <property type="project" value="UniProtKB-ARBA"/>
</dbReference>
<feature type="compositionally biased region" description="Polar residues" evidence="9">
    <location>
        <begin position="16"/>
        <end position="27"/>
    </location>
</feature>
<feature type="binding site" evidence="7">
    <location>
        <begin position="272"/>
        <end position="275"/>
    </location>
    <ligand>
        <name>GTP</name>
        <dbReference type="ChEBI" id="CHEBI:37565"/>
    </ligand>
</feature>
<dbReference type="InterPro" id="IPR005225">
    <property type="entry name" value="Small_GTP-bd"/>
</dbReference>
<keyword evidence="11" id="KW-1185">Reference proteome</keyword>
<evidence type="ECO:0000256" key="5">
    <source>
        <dbReference type="ARBA" id="ARBA00054648"/>
    </source>
</evidence>
<keyword evidence="4" id="KW-0449">Lipoprotein</keyword>
<evidence type="ECO:0000256" key="6">
    <source>
        <dbReference type="ARBA" id="ARBA00072409"/>
    </source>
</evidence>
<dbReference type="AlphaFoldDB" id="A0A553NVH9"/>
<dbReference type="Pfam" id="PF00025">
    <property type="entry name" value="Arf"/>
    <property type="match status" value="1"/>
</dbReference>
<dbReference type="PRINTS" id="PR00328">
    <property type="entry name" value="SAR1GTPBP"/>
</dbReference>
<dbReference type="GO" id="GO:0005525">
    <property type="term" value="F:GTP binding"/>
    <property type="evidence" value="ECO:0007669"/>
    <property type="project" value="UniProtKB-KW"/>
</dbReference>
<gene>
    <name evidence="10" type="ORF">TCAL_11010</name>
</gene>
<keyword evidence="1" id="KW-0519">Myristate</keyword>
<dbReference type="SUPFAM" id="SSF52540">
    <property type="entry name" value="P-loop containing nucleoside triphosphate hydrolases"/>
    <property type="match status" value="1"/>
</dbReference>
<comment type="function">
    <text evidence="5">May play a role in apoptosis. May act as a tumor suppressor.</text>
</comment>
<dbReference type="SMART" id="SM00177">
    <property type="entry name" value="ARF"/>
    <property type="match status" value="1"/>
</dbReference>
<accession>A0A553NVH9</accession>
<evidence type="ECO:0000256" key="4">
    <source>
        <dbReference type="ARBA" id="ARBA00023288"/>
    </source>
</evidence>
<reference evidence="10 11" key="1">
    <citation type="journal article" date="2018" name="Nat. Ecol. Evol.">
        <title>Genomic signatures of mitonuclear coevolution across populations of Tigriopus californicus.</title>
        <authorList>
            <person name="Barreto F.S."/>
            <person name="Watson E.T."/>
            <person name="Lima T.G."/>
            <person name="Willett C.S."/>
            <person name="Edmands S."/>
            <person name="Li W."/>
            <person name="Burton R.S."/>
        </authorList>
    </citation>
    <scope>NUCLEOTIDE SEQUENCE [LARGE SCALE GENOMIC DNA]</scope>
    <source>
        <strain evidence="10 11">San Diego</strain>
    </source>
</reference>